<dbReference type="Pfam" id="PF03473">
    <property type="entry name" value="MOSC"/>
    <property type="match status" value="1"/>
</dbReference>
<sequence length="275" mass="29685">MTAPQVSALHVYPVKSLRATSTREAVVEPWGLAGDRRWMLVDATRLKAVTQREQPRLALLTALTTAGGGVRLEAPGREPLDVPVPPPGPLETVRLFSHPIEVLAAGAAADRWLSDCLGTPVRLVHLDEPSVRRPVDPEFGLPGETVSLADGYPLLVTATGSLDALNSLIAAGDRPHEGPLPMDRFRPNVVIEGTPPWAEDGWRRVRIGEVLFRVPKPCARCVVTTTDQLTGDRGGEPLRTLGRHRNVGSKLLFGQNLIPQHAGTVRVGDPLTLVE</sequence>
<accession>A0ABU7PGL9</accession>
<dbReference type="Proteomes" id="UP001344658">
    <property type="component" value="Unassembled WGS sequence"/>
</dbReference>
<comment type="caution">
    <text evidence="2">The sequence shown here is derived from an EMBL/GenBank/DDBJ whole genome shotgun (WGS) entry which is preliminary data.</text>
</comment>
<dbReference type="RefSeq" id="WP_330798203.1">
    <property type="nucleotide sequence ID" value="NZ_JAZEWV010000023.1"/>
</dbReference>
<protein>
    <submittedName>
        <fullName evidence="2">MOSC N-terminal beta barrel domain-containing protein</fullName>
    </submittedName>
</protein>
<dbReference type="SUPFAM" id="SSF141673">
    <property type="entry name" value="MOSC N-terminal domain-like"/>
    <property type="match status" value="1"/>
</dbReference>
<gene>
    <name evidence="2" type="ORF">V2S66_23740</name>
</gene>
<dbReference type="Pfam" id="PF03476">
    <property type="entry name" value="MOSC_N"/>
    <property type="match status" value="1"/>
</dbReference>
<dbReference type="SUPFAM" id="SSF50800">
    <property type="entry name" value="PK beta-barrel domain-like"/>
    <property type="match status" value="1"/>
</dbReference>
<evidence type="ECO:0000313" key="3">
    <source>
        <dbReference type="Proteomes" id="UP001344658"/>
    </source>
</evidence>
<keyword evidence="3" id="KW-1185">Reference proteome</keyword>
<name>A0ABU7PGL9_9ACTN</name>
<dbReference type="InterPro" id="IPR011037">
    <property type="entry name" value="Pyrv_Knase-like_insert_dom_sf"/>
</dbReference>
<dbReference type="InterPro" id="IPR005303">
    <property type="entry name" value="MOCOS_middle"/>
</dbReference>
<dbReference type="PROSITE" id="PS51340">
    <property type="entry name" value="MOSC"/>
    <property type="match status" value="1"/>
</dbReference>
<reference evidence="2 3" key="1">
    <citation type="submission" date="2023-12" db="EMBL/GenBank/DDBJ databases">
        <title>Streptomyces sp. V4-01.</title>
        <authorList>
            <person name="Somphong A."/>
            <person name="Phongsopitanun W."/>
        </authorList>
    </citation>
    <scope>NUCLEOTIDE SEQUENCE [LARGE SCALE GENOMIC DNA]</scope>
    <source>
        <strain evidence="2 3">V4-01</strain>
    </source>
</reference>
<dbReference type="EMBL" id="JAZEWV010000023">
    <property type="protein sequence ID" value="MEE4544966.1"/>
    <property type="molecule type" value="Genomic_DNA"/>
</dbReference>
<evidence type="ECO:0000313" key="2">
    <source>
        <dbReference type="EMBL" id="MEE4544966.1"/>
    </source>
</evidence>
<feature type="domain" description="MOSC" evidence="1">
    <location>
        <begin position="128"/>
        <end position="274"/>
    </location>
</feature>
<dbReference type="PANTHER" id="PTHR14237:SF19">
    <property type="entry name" value="MITOCHONDRIAL AMIDOXIME REDUCING COMPONENT 1"/>
    <property type="match status" value="1"/>
</dbReference>
<organism evidence="2 3">
    <name type="scientific">Actinacidiphila polyblastidii</name>
    <dbReference type="NCBI Taxonomy" id="3110430"/>
    <lineage>
        <taxon>Bacteria</taxon>
        <taxon>Bacillati</taxon>
        <taxon>Actinomycetota</taxon>
        <taxon>Actinomycetes</taxon>
        <taxon>Kitasatosporales</taxon>
        <taxon>Streptomycetaceae</taxon>
        <taxon>Actinacidiphila</taxon>
    </lineage>
</organism>
<proteinExistence type="predicted"/>
<dbReference type="InterPro" id="IPR005302">
    <property type="entry name" value="MoCF_Sase_C"/>
</dbReference>
<evidence type="ECO:0000259" key="1">
    <source>
        <dbReference type="PROSITE" id="PS51340"/>
    </source>
</evidence>
<dbReference type="PANTHER" id="PTHR14237">
    <property type="entry name" value="MOLYBDOPTERIN COFACTOR SULFURASE MOSC"/>
    <property type="match status" value="1"/>
</dbReference>